<organism evidence="1 2">
    <name type="scientific">Thanatephorus cucumeris (strain AG1-IA)</name>
    <name type="common">Rice sheath blight fungus</name>
    <name type="synonym">Rhizoctonia solani</name>
    <dbReference type="NCBI Taxonomy" id="983506"/>
    <lineage>
        <taxon>Eukaryota</taxon>
        <taxon>Fungi</taxon>
        <taxon>Dikarya</taxon>
        <taxon>Basidiomycota</taxon>
        <taxon>Agaricomycotina</taxon>
        <taxon>Agaricomycetes</taxon>
        <taxon>Cantharellales</taxon>
        <taxon>Ceratobasidiaceae</taxon>
        <taxon>Rhizoctonia</taxon>
        <taxon>Rhizoctonia solani AG-1</taxon>
    </lineage>
</organism>
<keyword evidence="2" id="KW-1185">Reference proteome</keyword>
<name>L8WRW0_THACA</name>
<protein>
    <submittedName>
        <fullName evidence="1">Uncharacterized protein</fullName>
    </submittedName>
</protein>
<evidence type="ECO:0000313" key="1">
    <source>
        <dbReference type="EMBL" id="ELU39478.1"/>
    </source>
</evidence>
<gene>
    <name evidence="1" type="ORF">AG1IA_06496</name>
</gene>
<proteinExistence type="predicted"/>
<comment type="caution">
    <text evidence="1">The sequence shown here is derived from an EMBL/GenBank/DDBJ whole genome shotgun (WGS) entry which is preliminary data.</text>
</comment>
<reference evidence="1 2" key="1">
    <citation type="journal article" date="2013" name="Nat. Commun.">
        <title>The evolution and pathogenic mechanisms of the rice sheath blight pathogen.</title>
        <authorList>
            <person name="Zheng A."/>
            <person name="Lin R."/>
            <person name="Xu L."/>
            <person name="Qin P."/>
            <person name="Tang C."/>
            <person name="Ai P."/>
            <person name="Zhang D."/>
            <person name="Liu Y."/>
            <person name="Sun Z."/>
            <person name="Feng H."/>
            <person name="Wang Y."/>
            <person name="Chen Y."/>
            <person name="Liang X."/>
            <person name="Fu R."/>
            <person name="Li Q."/>
            <person name="Zhang J."/>
            <person name="Yu X."/>
            <person name="Xie Z."/>
            <person name="Ding L."/>
            <person name="Guan P."/>
            <person name="Tang J."/>
            <person name="Liang Y."/>
            <person name="Wang S."/>
            <person name="Deng Q."/>
            <person name="Li S."/>
            <person name="Zhu J."/>
            <person name="Wang L."/>
            <person name="Liu H."/>
            <person name="Li P."/>
        </authorList>
    </citation>
    <scope>NUCLEOTIDE SEQUENCE [LARGE SCALE GENOMIC DNA]</scope>
    <source>
        <strain evidence="2">AG-1 IA</strain>
    </source>
</reference>
<dbReference type="AlphaFoldDB" id="L8WRW0"/>
<dbReference type="HOGENOM" id="CLU_3385056_0_0_1"/>
<evidence type="ECO:0000313" key="2">
    <source>
        <dbReference type="Proteomes" id="UP000011668"/>
    </source>
</evidence>
<dbReference type="EMBL" id="AFRT01001762">
    <property type="protein sequence ID" value="ELU39478.1"/>
    <property type="molecule type" value="Genomic_DNA"/>
</dbReference>
<dbReference type="Proteomes" id="UP000011668">
    <property type="component" value="Unassembled WGS sequence"/>
</dbReference>
<accession>L8WRW0</accession>
<sequence length="33" mass="3845">MSRLASTPVRRVGCGMFPMRSFLWQIQFAPEML</sequence>